<evidence type="ECO:0000256" key="2">
    <source>
        <dbReference type="ARBA" id="ARBA00018780"/>
    </source>
</evidence>
<dbReference type="Pfam" id="PF08524">
    <property type="entry name" value="rRNA_processing"/>
    <property type="match status" value="1"/>
</dbReference>
<dbReference type="STRING" id="403673.A0A177WRR9"/>
<comment type="similarity">
    <text evidence="1">Belongs to the FYV7 family.</text>
</comment>
<evidence type="ECO:0000256" key="3">
    <source>
        <dbReference type="SAM" id="Coils"/>
    </source>
</evidence>
<reference evidence="4 5" key="2">
    <citation type="submission" date="2016-05" db="EMBL/GenBank/DDBJ databases">
        <title>Lineage-specific infection strategies underlie the spectrum of fungal disease in amphibians.</title>
        <authorList>
            <person name="Cuomo C.A."/>
            <person name="Farrer R.A."/>
            <person name="James T."/>
            <person name="Longcore J."/>
            <person name="Birren B."/>
        </authorList>
    </citation>
    <scope>NUCLEOTIDE SEQUENCE [LARGE SCALE GENOMIC DNA]</scope>
    <source>
        <strain evidence="4 5">JEL423</strain>
    </source>
</reference>
<gene>
    <name evidence="4" type="ORF">BDEG_26229</name>
</gene>
<dbReference type="InterPro" id="IPR013730">
    <property type="entry name" value="Fyv7/TAP26"/>
</dbReference>
<reference evidence="4 5" key="1">
    <citation type="submission" date="2006-10" db="EMBL/GenBank/DDBJ databases">
        <title>The Genome Sequence of Batrachochytrium dendrobatidis JEL423.</title>
        <authorList>
            <consortium name="The Broad Institute Genome Sequencing Platform"/>
            <person name="Birren B."/>
            <person name="Lander E."/>
            <person name="Galagan J."/>
            <person name="Cuomo C."/>
            <person name="Devon K."/>
            <person name="Jaffe D."/>
            <person name="Butler J."/>
            <person name="Alvarez P."/>
            <person name="Gnerre S."/>
            <person name="Grabherr M."/>
            <person name="Kleber M."/>
            <person name="Mauceli E."/>
            <person name="Brockman W."/>
            <person name="Young S."/>
            <person name="LaButti K."/>
            <person name="Sykes S."/>
            <person name="DeCaprio D."/>
            <person name="Crawford M."/>
            <person name="Koehrsen M."/>
            <person name="Engels R."/>
            <person name="Montgomery P."/>
            <person name="Pearson M."/>
            <person name="Howarth C."/>
            <person name="Larson L."/>
            <person name="White J."/>
            <person name="O'Leary S."/>
            <person name="Kodira C."/>
            <person name="Zeng Q."/>
            <person name="Yandava C."/>
            <person name="Alvarado L."/>
            <person name="Longcore J."/>
            <person name="James T."/>
        </authorList>
    </citation>
    <scope>NUCLEOTIDE SEQUENCE [LARGE SCALE GENOMIC DNA]</scope>
    <source>
        <strain evidence="4 5">JEL423</strain>
    </source>
</reference>
<protein>
    <recommendedName>
        <fullName evidence="2">rRNA-processing protein FYV7</fullName>
    </recommendedName>
</protein>
<proteinExistence type="inferred from homology"/>
<organism evidence="4 5">
    <name type="scientific">Batrachochytrium dendrobatidis (strain JEL423)</name>
    <dbReference type="NCBI Taxonomy" id="403673"/>
    <lineage>
        <taxon>Eukaryota</taxon>
        <taxon>Fungi</taxon>
        <taxon>Fungi incertae sedis</taxon>
        <taxon>Chytridiomycota</taxon>
        <taxon>Chytridiomycota incertae sedis</taxon>
        <taxon>Chytridiomycetes</taxon>
        <taxon>Rhizophydiales</taxon>
        <taxon>Rhizophydiales incertae sedis</taxon>
        <taxon>Batrachochytrium</taxon>
    </lineage>
</organism>
<evidence type="ECO:0000313" key="5">
    <source>
        <dbReference type="Proteomes" id="UP000077115"/>
    </source>
</evidence>
<sequence>MDASTNSAPQKQKRFLTAKYLHVGYNQGRDLGYKQKPFKYVKKELCKPKPNPFLKAENKNRIELEKKEAEKEAAWLRMEAAAAKLAEHKNLKDKHLLQRQKTKIFLGKKTLKGQPLMVNQIKHLVGKVYKSL</sequence>
<dbReference type="EMBL" id="DS022308">
    <property type="protein sequence ID" value="OAJ42818.1"/>
    <property type="molecule type" value="Genomic_DNA"/>
</dbReference>
<dbReference type="VEuPathDB" id="FungiDB:BDEG_26229"/>
<evidence type="ECO:0000256" key="1">
    <source>
        <dbReference type="ARBA" id="ARBA00006800"/>
    </source>
</evidence>
<keyword evidence="3" id="KW-0175">Coiled coil</keyword>
<accession>A0A177WRR9</accession>
<feature type="coiled-coil region" evidence="3">
    <location>
        <begin position="54"/>
        <end position="86"/>
    </location>
</feature>
<dbReference type="AlphaFoldDB" id="A0A177WRR9"/>
<dbReference type="OrthoDB" id="2135053at2759"/>
<evidence type="ECO:0000313" key="4">
    <source>
        <dbReference type="EMBL" id="OAJ42818.1"/>
    </source>
</evidence>
<dbReference type="Proteomes" id="UP000077115">
    <property type="component" value="Unassembled WGS sequence"/>
</dbReference>
<name>A0A177WRR9_BATDL</name>